<evidence type="ECO:0000256" key="5">
    <source>
        <dbReference type="ARBA" id="ARBA00022777"/>
    </source>
</evidence>
<evidence type="ECO:0000256" key="1">
    <source>
        <dbReference type="ARBA" id="ARBA00022527"/>
    </source>
</evidence>
<keyword evidence="13" id="KW-1185">Reference proteome</keyword>
<evidence type="ECO:0000256" key="9">
    <source>
        <dbReference type="SAM" id="MobiDB-lite"/>
    </source>
</evidence>
<dbReference type="Pfam" id="PF00069">
    <property type="entry name" value="Pkinase"/>
    <property type="match status" value="1"/>
</dbReference>
<dbReference type="InterPro" id="IPR011992">
    <property type="entry name" value="EF-hand-dom_pair"/>
</dbReference>
<keyword evidence="1" id="KW-0723">Serine/threonine-protein kinase</keyword>
<evidence type="ECO:0000256" key="4">
    <source>
        <dbReference type="ARBA" id="ARBA00022741"/>
    </source>
</evidence>
<gene>
    <name evidence="12" type="ORF">HKI87_16g82530</name>
</gene>
<feature type="domain" description="Protein kinase" evidence="10">
    <location>
        <begin position="118"/>
        <end position="382"/>
    </location>
</feature>
<keyword evidence="3" id="KW-0677">Repeat</keyword>
<feature type="compositionally biased region" description="Polar residues" evidence="9">
    <location>
        <begin position="60"/>
        <end position="86"/>
    </location>
</feature>
<dbReference type="PROSITE" id="PS00018">
    <property type="entry name" value="EF_HAND_1"/>
    <property type="match status" value="4"/>
</dbReference>
<dbReference type="AlphaFoldDB" id="A0AAX4PK58"/>
<dbReference type="InterPro" id="IPR002048">
    <property type="entry name" value="EF_hand_dom"/>
</dbReference>
<evidence type="ECO:0000313" key="12">
    <source>
        <dbReference type="EMBL" id="WZN66683.1"/>
    </source>
</evidence>
<dbReference type="SUPFAM" id="SSF47473">
    <property type="entry name" value="EF-hand"/>
    <property type="match status" value="1"/>
</dbReference>
<evidence type="ECO:0000259" key="10">
    <source>
        <dbReference type="PROSITE" id="PS50011"/>
    </source>
</evidence>
<evidence type="ECO:0000256" key="6">
    <source>
        <dbReference type="ARBA" id="ARBA00022837"/>
    </source>
</evidence>
<dbReference type="GO" id="GO:0005509">
    <property type="term" value="F:calcium ion binding"/>
    <property type="evidence" value="ECO:0007669"/>
    <property type="project" value="InterPro"/>
</dbReference>
<evidence type="ECO:0000256" key="2">
    <source>
        <dbReference type="ARBA" id="ARBA00022679"/>
    </source>
</evidence>
<dbReference type="InterPro" id="IPR000719">
    <property type="entry name" value="Prot_kinase_dom"/>
</dbReference>
<dbReference type="InterPro" id="IPR011009">
    <property type="entry name" value="Kinase-like_dom_sf"/>
</dbReference>
<feature type="region of interest" description="Disordered" evidence="9">
    <location>
        <begin position="46"/>
        <end position="86"/>
    </location>
</feature>
<dbReference type="SUPFAM" id="SSF56112">
    <property type="entry name" value="Protein kinase-like (PK-like)"/>
    <property type="match status" value="1"/>
</dbReference>
<keyword evidence="6" id="KW-0106">Calcium</keyword>
<feature type="domain" description="EF-hand" evidence="11">
    <location>
        <begin position="424"/>
        <end position="459"/>
    </location>
</feature>
<dbReference type="InterPro" id="IPR050205">
    <property type="entry name" value="CDPK_Ser/Thr_kinases"/>
</dbReference>
<feature type="domain" description="EF-hand" evidence="11">
    <location>
        <begin position="537"/>
        <end position="572"/>
    </location>
</feature>
<accession>A0AAX4PK58</accession>
<organism evidence="12 13">
    <name type="scientific">Chloropicon roscoffensis</name>
    <dbReference type="NCBI Taxonomy" id="1461544"/>
    <lineage>
        <taxon>Eukaryota</taxon>
        <taxon>Viridiplantae</taxon>
        <taxon>Chlorophyta</taxon>
        <taxon>Chloropicophyceae</taxon>
        <taxon>Chloropicales</taxon>
        <taxon>Chloropicaceae</taxon>
        <taxon>Chloropicon</taxon>
    </lineage>
</organism>
<sequence>MGGTGKTTHEDSITFTEDEDPWWRKVFCWVKAKHNKAVSARGSLLETQQQDEHGAPEGNQLRTQNSGLSEASSLGTPGSGRSTSRLTMRSLHKIKEEMSLKKSYDVKFSFKRGYEAEFKTVRMLGRGAFGSVFLAMRRIPLDPAEPEVFAVKRIKKDMLKSKRHGHALLLEIEIMMRLRNNLNVVHFEDAYEDDRAVYMVMEHCSGGDLIANSKANPNLSEADIRVYFQDIVRLVGQCHRNNVLHRDIKPDNFLKANKTAKSPLKMIDFGLSCMWTGKQLRDTTGTPFYMAPEVLLKKGYSHPADLWAAGCVLYFLVEGMNPFEPCDTFQNLCHKVSSRPVGFKSQVWTKVSPQLKDLCARLLERDPEKRFTYQQAMDHPWLNVDTYPSAALNDTMVQKFQSHGSFHRLKRKVLTEALKYLELEETGELAMIFSKLDVDHDGFITKKEMVRGLQQYGYKVSNHDSKVIIENVDVDGNGQLDQNEFVVALLDLKTLQKDRKWQQIVTKLFSEMDKDNDGQLCAEEIKAAIPYSEWMEEIDDEVQEIIAEADDDGDNEISVQEFTKMLNETAETLETYDKRLNKRYASTKFF</sequence>
<keyword evidence="5 12" id="KW-0418">Kinase</keyword>
<dbReference type="Gene3D" id="1.10.238.10">
    <property type="entry name" value="EF-hand"/>
    <property type="match status" value="1"/>
</dbReference>
<dbReference type="Gene3D" id="3.30.200.20">
    <property type="entry name" value="Phosphorylase Kinase, domain 1"/>
    <property type="match status" value="1"/>
</dbReference>
<dbReference type="GO" id="GO:0004674">
    <property type="term" value="F:protein serine/threonine kinase activity"/>
    <property type="evidence" value="ECO:0007669"/>
    <property type="project" value="UniProtKB-KW"/>
</dbReference>
<dbReference type="Pfam" id="PF13499">
    <property type="entry name" value="EF-hand_7"/>
    <property type="match status" value="2"/>
</dbReference>
<evidence type="ECO:0000259" key="11">
    <source>
        <dbReference type="PROSITE" id="PS50222"/>
    </source>
</evidence>
<protein>
    <submittedName>
        <fullName evidence="12">Calcium-dependent protein kinase</fullName>
    </submittedName>
</protein>
<evidence type="ECO:0000256" key="8">
    <source>
        <dbReference type="PROSITE-ProRule" id="PRU10141"/>
    </source>
</evidence>
<dbReference type="PROSITE" id="PS00107">
    <property type="entry name" value="PROTEIN_KINASE_ATP"/>
    <property type="match status" value="1"/>
</dbReference>
<dbReference type="Gene3D" id="1.10.510.10">
    <property type="entry name" value="Transferase(Phosphotransferase) domain 1"/>
    <property type="match status" value="1"/>
</dbReference>
<evidence type="ECO:0000256" key="3">
    <source>
        <dbReference type="ARBA" id="ARBA00022737"/>
    </source>
</evidence>
<name>A0AAX4PK58_9CHLO</name>
<dbReference type="SMART" id="SM00054">
    <property type="entry name" value="EFh"/>
    <property type="match status" value="4"/>
</dbReference>
<feature type="domain" description="EF-hand" evidence="11">
    <location>
        <begin position="500"/>
        <end position="535"/>
    </location>
</feature>
<feature type="domain" description="EF-hand" evidence="11">
    <location>
        <begin position="460"/>
        <end position="495"/>
    </location>
</feature>
<dbReference type="PROSITE" id="PS50222">
    <property type="entry name" value="EF_HAND_2"/>
    <property type="match status" value="4"/>
</dbReference>
<evidence type="ECO:0000313" key="13">
    <source>
        <dbReference type="Proteomes" id="UP001472866"/>
    </source>
</evidence>
<dbReference type="GO" id="GO:0043226">
    <property type="term" value="C:organelle"/>
    <property type="evidence" value="ECO:0007669"/>
    <property type="project" value="UniProtKB-ARBA"/>
</dbReference>
<dbReference type="EMBL" id="CP151516">
    <property type="protein sequence ID" value="WZN66683.1"/>
    <property type="molecule type" value="Genomic_DNA"/>
</dbReference>
<keyword evidence="2" id="KW-0808">Transferase</keyword>
<feature type="binding site" evidence="8">
    <location>
        <position position="156"/>
    </location>
    <ligand>
        <name>ATP</name>
        <dbReference type="ChEBI" id="CHEBI:30616"/>
    </ligand>
</feature>
<dbReference type="SMART" id="SM00220">
    <property type="entry name" value="S_TKc"/>
    <property type="match status" value="1"/>
</dbReference>
<dbReference type="InterPro" id="IPR018247">
    <property type="entry name" value="EF_Hand_1_Ca_BS"/>
</dbReference>
<dbReference type="FunFam" id="1.10.238.10:FF:000178">
    <property type="entry name" value="Calmodulin-2 A"/>
    <property type="match status" value="1"/>
</dbReference>
<reference evidence="12 13" key="1">
    <citation type="submission" date="2024-03" db="EMBL/GenBank/DDBJ databases">
        <title>Complete genome sequence of the green alga Chloropicon roscoffensis RCC1871.</title>
        <authorList>
            <person name="Lemieux C."/>
            <person name="Pombert J.-F."/>
            <person name="Otis C."/>
            <person name="Turmel M."/>
        </authorList>
    </citation>
    <scope>NUCLEOTIDE SEQUENCE [LARGE SCALE GENOMIC DNA]</scope>
    <source>
        <strain evidence="12 13">RCC1871</strain>
    </source>
</reference>
<evidence type="ECO:0000256" key="7">
    <source>
        <dbReference type="ARBA" id="ARBA00022840"/>
    </source>
</evidence>
<dbReference type="GO" id="GO:0005524">
    <property type="term" value="F:ATP binding"/>
    <property type="evidence" value="ECO:0007669"/>
    <property type="project" value="UniProtKB-UniRule"/>
</dbReference>
<keyword evidence="4 8" id="KW-0547">Nucleotide-binding</keyword>
<keyword evidence="7 8" id="KW-0067">ATP-binding</keyword>
<proteinExistence type="predicted"/>
<dbReference type="PROSITE" id="PS50011">
    <property type="entry name" value="PROTEIN_KINASE_DOM"/>
    <property type="match status" value="1"/>
</dbReference>
<dbReference type="Proteomes" id="UP001472866">
    <property type="component" value="Chromosome 16"/>
</dbReference>
<dbReference type="InterPro" id="IPR017441">
    <property type="entry name" value="Protein_kinase_ATP_BS"/>
</dbReference>
<dbReference type="PANTHER" id="PTHR24349">
    <property type="entry name" value="SERINE/THREONINE-PROTEIN KINASE"/>
    <property type="match status" value="1"/>
</dbReference>